<name>A0AAD7B2H0_9AGAR</name>
<dbReference type="Proteomes" id="UP001221142">
    <property type="component" value="Unassembled WGS sequence"/>
</dbReference>
<organism evidence="2 3">
    <name type="scientific">Roridomyces roridus</name>
    <dbReference type="NCBI Taxonomy" id="1738132"/>
    <lineage>
        <taxon>Eukaryota</taxon>
        <taxon>Fungi</taxon>
        <taxon>Dikarya</taxon>
        <taxon>Basidiomycota</taxon>
        <taxon>Agaricomycotina</taxon>
        <taxon>Agaricomycetes</taxon>
        <taxon>Agaricomycetidae</taxon>
        <taxon>Agaricales</taxon>
        <taxon>Marasmiineae</taxon>
        <taxon>Mycenaceae</taxon>
        <taxon>Roridomyces</taxon>
    </lineage>
</organism>
<dbReference type="AlphaFoldDB" id="A0AAD7B2H0"/>
<sequence>MRPFNYLGAWAAGTLHCTATLSIQSAPAMLGSLPKEIPKSATAEPPPQAGAQPAPCGGTAANEAQCAARAHFKFVGWQERGSAARSGARTSDHCNMVDNKISCLQLLQG</sequence>
<reference evidence="2" key="1">
    <citation type="submission" date="2023-03" db="EMBL/GenBank/DDBJ databases">
        <title>Massive genome expansion in bonnet fungi (Mycena s.s.) driven by repeated elements and novel gene families across ecological guilds.</title>
        <authorList>
            <consortium name="Lawrence Berkeley National Laboratory"/>
            <person name="Harder C.B."/>
            <person name="Miyauchi S."/>
            <person name="Viragh M."/>
            <person name="Kuo A."/>
            <person name="Thoen E."/>
            <person name="Andreopoulos B."/>
            <person name="Lu D."/>
            <person name="Skrede I."/>
            <person name="Drula E."/>
            <person name="Henrissat B."/>
            <person name="Morin E."/>
            <person name="Kohler A."/>
            <person name="Barry K."/>
            <person name="LaButti K."/>
            <person name="Morin E."/>
            <person name="Salamov A."/>
            <person name="Lipzen A."/>
            <person name="Mereny Z."/>
            <person name="Hegedus B."/>
            <person name="Baldrian P."/>
            <person name="Stursova M."/>
            <person name="Weitz H."/>
            <person name="Taylor A."/>
            <person name="Grigoriev I.V."/>
            <person name="Nagy L.G."/>
            <person name="Martin F."/>
            <person name="Kauserud H."/>
        </authorList>
    </citation>
    <scope>NUCLEOTIDE SEQUENCE</scope>
    <source>
        <strain evidence="2">9284</strain>
    </source>
</reference>
<evidence type="ECO:0000256" key="1">
    <source>
        <dbReference type="SAM" id="MobiDB-lite"/>
    </source>
</evidence>
<protein>
    <submittedName>
        <fullName evidence="2">Uncharacterized protein</fullName>
    </submittedName>
</protein>
<evidence type="ECO:0000313" key="2">
    <source>
        <dbReference type="EMBL" id="KAJ7607925.1"/>
    </source>
</evidence>
<accession>A0AAD7B2H0</accession>
<dbReference type="EMBL" id="JARKIF010000047">
    <property type="protein sequence ID" value="KAJ7607925.1"/>
    <property type="molecule type" value="Genomic_DNA"/>
</dbReference>
<keyword evidence="3" id="KW-1185">Reference proteome</keyword>
<feature type="region of interest" description="Disordered" evidence="1">
    <location>
        <begin position="34"/>
        <end position="56"/>
    </location>
</feature>
<comment type="caution">
    <text evidence="2">The sequence shown here is derived from an EMBL/GenBank/DDBJ whole genome shotgun (WGS) entry which is preliminary data.</text>
</comment>
<evidence type="ECO:0000313" key="3">
    <source>
        <dbReference type="Proteomes" id="UP001221142"/>
    </source>
</evidence>
<proteinExistence type="predicted"/>
<gene>
    <name evidence="2" type="ORF">FB45DRAFT_877497</name>
</gene>